<feature type="transmembrane region" description="Helical" evidence="1">
    <location>
        <begin position="16"/>
        <end position="37"/>
    </location>
</feature>
<feature type="transmembrane region" description="Helical" evidence="1">
    <location>
        <begin position="80"/>
        <end position="97"/>
    </location>
</feature>
<dbReference type="EMBL" id="MTEI01000001">
    <property type="protein sequence ID" value="OQW89993.1"/>
    <property type="molecule type" value="Genomic_DNA"/>
</dbReference>
<feature type="transmembrane region" description="Helical" evidence="1">
    <location>
        <begin position="235"/>
        <end position="257"/>
    </location>
</feature>
<evidence type="ECO:0000313" key="2">
    <source>
        <dbReference type="EMBL" id="OQW89993.1"/>
    </source>
</evidence>
<feature type="transmembrane region" description="Helical" evidence="1">
    <location>
        <begin position="264"/>
        <end position="285"/>
    </location>
</feature>
<sequence length="315" mass="32960">MTALGFSPASQAQSRASWLGIAAGLGAGALWGMVFVVPSMTPGLTSVDLTAGRFVSFGLMAALVMALGWRSHRWPTASQALSALGMSLLGATGYYLLLAQSINASGSEVPTLIIGTIPIWVMLLGKPLGLKWSALLPGLLLTAAGLALMMQASLSHTEALPLAGVDFWWGVLLALGAMASWTAFALLNAAWLKRHPQVSATEWANWLGIATGVGALLLWLFAGSESKVLLAQEDIGLTAMACIATGIGSGWAASILWNLASRRLSVSLAGQLIVSETLFGLFYAFVWDAGWPTPAQWLAAGLFTLGIIASIRAHR</sequence>
<keyword evidence="1" id="KW-0472">Membrane</keyword>
<reference evidence="2 3" key="1">
    <citation type="submission" date="2017-01" db="EMBL/GenBank/DDBJ databases">
        <title>Novel large sulfur bacteria in the metagenomes of groundwater-fed chemosynthetic microbial mats in the Lake Huron basin.</title>
        <authorList>
            <person name="Sharrar A.M."/>
            <person name="Flood B.E."/>
            <person name="Bailey J.V."/>
            <person name="Jones D.S."/>
            <person name="Biddanda B."/>
            <person name="Ruberg S.A."/>
            <person name="Marcus D.N."/>
            <person name="Dick G.J."/>
        </authorList>
    </citation>
    <scope>NUCLEOTIDE SEQUENCE [LARGE SCALE GENOMIC DNA]</scope>
    <source>
        <strain evidence="2">A7</strain>
    </source>
</reference>
<evidence type="ECO:0000256" key="1">
    <source>
        <dbReference type="SAM" id="Phobius"/>
    </source>
</evidence>
<gene>
    <name evidence="2" type="ORF">BWK72_01795</name>
</gene>
<feature type="transmembrane region" description="Helical" evidence="1">
    <location>
        <begin position="109"/>
        <end position="125"/>
    </location>
</feature>
<proteinExistence type="predicted"/>
<dbReference type="AlphaFoldDB" id="A0A1W9KZ12"/>
<name>A0A1W9KZ12_9BURK</name>
<protein>
    <submittedName>
        <fullName evidence="2">Transporter</fullName>
    </submittedName>
</protein>
<feature type="transmembrane region" description="Helical" evidence="1">
    <location>
        <begin position="203"/>
        <end position="223"/>
    </location>
</feature>
<dbReference type="Proteomes" id="UP000192505">
    <property type="component" value="Unassembled WGS sequence"/>
</dbReference>
<accession>A0A1W9KZ12</accession>
<evidence type="ECO:0000313" key="3">
    <source>
        <dbReference type="Proteomes" id="UP000192505"/>
    </source>
</evidence>
<organism evidence="2 3">
    <name type="scientific">Rhodoferax ferrireducens</name>
    <dbReference type="NCBI Taxonomy" id="192843"/>
    <lineage>
        <taxon>Bacteria</taxon>
        <taxon>Pseudomonadati</taxon>
        <taxon>Pseudomonadota</taxon>
        <taxon>Betaproteobacteria</taxon>
        <taxon>Burkholderiales</taxon>
        <taxon>Comamonadaceae</taxon>
        <taxon>Rhodoferax</taxon>
    </lineage>
</organism>
<feature type="transmembrane region" description="Helical" evidence="1">
    <location>
        <begin position="167"/>
        <end position="191"/>
    </location>
</feature>
<comment type="caution">
    <text evidence="2">The sequence shown here is derived from an EMBL/GenBank/DDBJ whole genome shotgun (WGS) entry which is preliminary data.</text>
</comment>
<keyword evidence="1" id="KW-1133">Transmembrane helix</keyword>
<feature type="transmembrane region" description="Helical" evidence="1">
    <location>
        <begin position="297"/>
        <end position="314"/>
    </location>
</feature>
<keyword evidence="1" id="KW-0812">Transmembrane</keyword>
<feature type="transmembrane region" description="Helical" evidence="1">
    <location>
        <begin position="49"/>
        <end position="68"/>
    </location>
</feature>
<feature type="transmembrane region" description="Helical" evidence="1">
    <location>
        <begin position="132"/>
        <end position="155"/>
    </location>
</feature>